<feature type="non-terminal residue" evidence="1">
    <location>
        <position position="1"/>
    </location>
</feature>
<proteinExistence type="predicted"/>
<organism evidence="1">
    <name type="scientific">marine sediment metagenome</name>
    <dbReference type="NCBI Taxonomy" id="412755"/>
    <lineage>
        <taxon>unclassified sequences</taxon>
        <taxon>metagenomes</taxon>
        <taxon>ecological metagenomes</taxon>
    </lineage>
</organism>
<name>A0A0F9PK10_9ZZZZ</name>
<protein>
    <submittedName>
        <fullName evidence="1">Uncharacterized protein</fullName>
    </submittedName>
</protein>
<comment type="caution">
    <text evidence="1">The sequence shown here is derived from an EMBL/GenBank/DDBJ whole genome shotgun (WGS) entry which is preliminary data.</text>
</comment>
<dbReference type="AlphaFoldDB" id="A0A0F9PK10"/>
<evidence type="ECO:0000313" key="1">
    <source>
        <dbReference type="EMBL" id="KKN01351.1"/>
    </source>
</evidence>
<reference evidence="1" key="1">
    <citation type="journal article" date="2015" name="Nature">
        <title>Complex archaea that bridge the gap between prokaryotes and eukaryotes.</title>
        <authorList>
            <person name="Spang A."/>
            <person name="Saw J.H."/>
            <person name="Jorgensen S.L."/>
            <person name="Zaremba-Niedzwiedzka K."/>
            <person name="Martijn J."/>
            <person name="Lind A.E."/>
            <person name="van Eijk R."/>
            <person name="Schleper C."/>
            <person name="Guy L."/>
            <person name="Ettema T.J."/>
        </authorList>
    </citation>
    <scope>NUCLEOTIDE SEQUENCE</scope>
</reference>
<dbReference type="EMBL" id="LAZR01005271">
    <property type="protein sequence ID" value="KKN01351.1"/>
    <property type="molecule type" value="Genomic_DNA"/>
</dbReference>
<sequence>DINITSIEPVDALNMGRVLTRYARQSGFYKGHGRVDDAVSEWAKAINELNPNNPTAGWIYKVETRVGD</sequence>
<gene>
    <name evidence="1" type="ORF">LCGC14_1128480</name>
</gene>
<accession>A0A0F9PK10</accession>